<dbReference type="Proteomes" id="UP000184363">
    <property type="component" value="Unassembled WGS sequence"/>
</dbReference>
<proteinExistence type="inferred from homology"/>
<dbReference type="CDD" id="cd06261">
    <property type="entry name" value="TM_PBP2"/>
    <property type="match status" value="1"/>
</dbReference>
<dbReference type="Pfam" id="PF00528">
    <property type="entry name" value="BPD_transp_1"/>
    <property type="match status" value="1"/>
</dbReference>
<evidence type="ECO:0000256" key="3">
    <source>
        <dbReference type="ARBA" id="ARBA00022475"/>
    </source>
</evidence>
<dbReference type="STRING" id="1848.SAMN05443637_11772"/>
<evidence type="ECO:0000256" key="1">
    <source>
        <dbReference type="ARBA" id="ARBA00004651"/>
    </source>
</evidence>
<organism evidence="9 10">
    <name type="scientific">Pseudonocardia thermophila</name>
    <dbReference type="NCBI Taxonomy" id="1848"/>
    <lineage>
        <taxon>Bacteria</taxon>
        <taxon>Bacillati</taxon>
        <taxon>Actinomycetota</taxon>
        <taxon>Actinomycetes</taxon>
        <taxon>Pseudonocardiales</taxon>
        <taxon>Pseudonocardiaceae</taxon>
        <taxon>Pseudonocardia</taxon>
    </lineage>
</organism>
<feature type="domain" description="ABC transmembrane type-1" evidence="8">
    <location>
        <begin position="95"/>
        <end position="284"/>
    </location>
</feature>
<dbReference type="GO" id="GO:0005886">
    <property type="term" value="C:plasma membrane"/>
    <property type="evidence" value="ECO:0007669"/>
    <property type="project" value="UniProtKB-SubCell"/>
</dbReference>
<evidence type="ECO:0000313" key="9">
    <source>
        <dbReference type="EMBL" id="SHL06859.1"/>
    </source>
</evidence>
<reference evidence="9 10" key="1">
    <citation type="submission" date="2016-11" db="EMBL/GenBank/DDBJ databases">
        <authorList>
            <person name="Jaros S."/>
            <person name="Januszkiewicz K."/>
            <person name="Wedrychowicz H."/>
        </authorList>
    </citation>
    <scope>NUCLEOTIDE SEQUENCE [LARGE SCALE GENOMIC DNA]</scope>
    <source>
        <strain evidence="9 10">DSM 43832</strain>
    </source>
</reference>
<keyword evidence="3" id="KW-1003">Cell membrane</keyword>
<feature type="transmembrane region" description="Helical" evidence="7">
    <location>
        <begin position="134"/>
        <end position="154"/>
    </location>
</feature>
<keyword evidence="2 7" id="KW-0813">Transport</keyword>
<dbReference type="RefSeq" id="WP_073458888.1">
    <property type="nucleotide sequence ID" value="NZ_CALGVN010000050.1"/>
</dbReference>
<evidence type="ECO:0000256" key="5">
    <source>
        <dbReference type="ARBA" id="ARBA00022989"/>
    </source>
</evidence>
<dbReference type="GO" id="GO:0055085">
    <property type="term" value="P:transmembrane transport"/>
    <property type="evidence" value="ECO:0007669"/>
    <property type="project" value="InterPro"/>
</dbReference>
<keyword evidence="6 7" id="KW-0472">Membrane</keyword>
<dbReference type="PROSITE" id="PS50928">
    <property type="entry name" value="ABC_TM1"/>
    <property type="match status" value="1"/>
</dbReference>
<evidence type="ECO:0000313" key="10">
    <source>
        <dbReference type="Proteomes" id="UP000184363"/>
    </source>
</evidence>
<protein>
    <submittedName>
        <fullName evidence="9">Peptide/nickel transport system permease protein</fullName>
    </submittedName>
</protein>
<dbReference type="PANTHER" id="PTHR43386:SF25">
    <property type="entry name" value="PEPTIDE ABC TRANSPORTER PERMEASE PROTEIN"/>
    <property type="match status" value="1"/>
</dbReference>
<evidence type="ECO:0000256" key="2">
    <source>
        <dbReference type="ARBA" id="ARBA00022448"/>
    </source>
</evidence>
<gene>
    <name evidence="9" type="ORF">SAMN05443637_11772</name>
</gene>
<sequence>MSEQSALRVSRAAAPASGRAAALRRRYRLLRRPLALVSWAILVAVLVIGFFGPLVTDLDPLRQTREAFLPIGSPGHPLGTDDLGRDVLARMIYGARPLLVVSLVATALAAVLGIGIGLVAGYFGGRVDWWLMRLIDLAVAFPSILLIILIVAGMGAGETGLTLGIGLALAPGLARLARALALRESAKDYVSAAQIGGARTPGIILTEILPNVAGPLLAQSIMTLSTAAGFAAGLSYIGLGIQPPTPDWGYMVAAGQEFLFNAPRLVLLPALATLVFVVACNFVGDDLRDVLDPRSNR</sequence>
<dbReference type="PANTHER" id="PTHR43386">
    <property type="entry name" value="OLIGOPEPTIDE TRANSPORT SYSTEM PERMEASE PROTEIN APPC"/>
    <property type="match status" value="1"/>
</dbReference>
<comment type="subcellular location">
    <subcellularLocation>
        <location evidence="1 7">Cell membrane</location>
        <topology evidence="1 7">Multi-pass membrane protein</topology>
    </subcellularLocation>
</comment>
<keyword evidence="4 7" id="KW-0812">Transmembrane</keyword>
<evidence type="ECO:0000256" key="7">
    <source>
        <dbReference type="RuleBase" id="RU363032"/>
    </source>
</evidence>
<dbReference type="InterPro" id="IPR000515">
    <property type="entry name" value="MetI-like"/>
</dbReference>
<dbReference type="AlphaFoldDB" id="A0A1M6XLX2"/>
<feature type="transmembrane region" description="Helical" evidence="7">
    <location>
        <begin position="34"/>
        <end position="55"/>
    </location>
</feature>
<dbReference type="InterPro" id="IPR035906">
    <property type="entry name" value="MetI-like_sf"/>
</dbReference>
<name>A0A1M6XLX2_PSETH</name>
<feature type="transmembrane region" description="Helical" evidence="7">
    <location>
        <begin position="160"/>
        <end position="177"/>
    </location>
</feature>
<dbReference type="SUPFAM" id="SSF161098">
    <property type="entry name" value="MetI-like"/>
    <property type="match status" value="1"/>
</dbReference>
<evidence type="ECO:0000256" key="6">
    <source>
        <dbReference type="ARBA" id="ARBA00023136"/>
    </source>
</evidence>
<dbReference type="EMBL" id="FRAP01000017">
    <property type="protein sequence ID" value="SHL06859.1"/>
    <property type="molecule type" value="Genomic_DNA"/>
</dbReference>
<dbReference type="InterPro" id="IPR050366">
    <property type="entry name" value="BP-dependent_transpt_permease"/>
</dbReference>
<comment type="similarity">
    <text evidence="7">Belongs to the binding-protein-dependent transport system permease family.</text>
</comment>
<accession>A0A1M6XLX2</accession>
<evidence type="ECO:0000259" key="8">
    <source>
        <dbReference type="PROSITE" id="PS50928"/>
    </source>
</evidence>
<keyword evidence="10" id="KW-1185">Reference proteome</keyword>
<feature type="transmembrane region" description="Helical" evidence="7">
    <location>
        <begin position="265"/>
        <end position="284"/>
    </location>
</feature>
<feature type="transmembrane region" description="Helical" evidence="7">
    <location>
        <begin position="98"/>
        <end position="122"/>
    </location>
</feature>
<keyword evidence="5 7" id="KW-1133">Transmembrane helix</keyword>
<dbReference type="Gene3D" id="1.10.3720.10">
    <property type="entry name" value="MetI-like"/>
    <property type="match status" value="1"/>
</dbReference>
<evidence type="ECO:0000256" key="4">
    <source>
        <dbReference type="ARBA" id="ARBA00022692"/>
    </source>
</evidence>